<dbReference type="RefSeq" id="WP_340357928.1">
    <property type="nucleotide sequence ID" value="NZ_JBBKZU010000006.1"/>
</dbReference>
<dbReference type="InterPro" id="IPR020806">
    <property type="entry name" value="PKS_PP-bd"/>
</dbReference>
<protein>
    <submittedName>
        <fullName evidence="4">Acyl carrier protein</fullName>
    </submittedName>
</protein>
<evidence type="ECO:0000259" key="3">
    <source>
        <dbReference type="PROSITE" id="PS50075"/>
    </source>
</evidence>
<dbReference type="InterPro" id="IPR009081">
    <property type="entry name" value="PP-bd_ACP"/>
</dbReference>
<dbReference type="SMART" id="SM00823">
    <property type="entry name" value="PKS_PP"/>
    <property type="match status" value="1"/>
</dbReference>
<dbReference type="Proteomes" id="UP001365846">
    <property type="component" value="Unassembled WGS sequence"/>
</dbReference>
<keyword evidence="5" id="KW-1185">Reference proteome</keyword>
<keyword evidence="2" id="KW-0597">Phosphoprotein</keyword>
<keyword evidence="1" id="KW-0596">Phosphopantetheine</keyword>
<reference evidence="4 5" key="1">
    <citation type="submission" date="2024-03" db="EMBL/GenBank/DDBJ databases">
        <title>Novel species of the genus Variovorax.</title>
        <authorList>
            <person name="Liu Q."/>
            <person name="Xin Y.-H."/>
        </authorList>
    </citation>
    <scope>NUCLEOTIDE SEQUENCE [LARGE SCALE GENOMIC DNA]</scope>
    <source>
        <strain evidence="4 5">KACC 18899</strain>
    </source>
</reference>
<dbReference type="EMBL" id="JBBKZU010000006">
    <property type="protein sequence ID" value="MEJ8812686.1"/>
    <property type="molecule type" value="Genomic_DNA"/>
</dbReference>
<evidence type="ECO:0000313" key="4">
    <source>
        <dbReference type="EMBL" id="MEJ8812686.1"/>
    </source>
</evidence>
<feature type="domain" description="Carrier" evidence="3">
    <location>
        <begin position="8"/>
        <end position="84"/>
    </location>
</feature>
<evidence type="ECO:0000256" key="2">
    <source>
        <dbReference type="ARBA" id="ARBA00022553"/>
    </source>
</evidence>
<dbReference type="Gene3D" id="1.10.1200.10">
    <property type="entry name" value="ACP-like"/>
    <property type="match status" value="1"/>
</dbReference>
<sequence length="88" mass="9533">MTTDTAQTSSLKELQDLIQEKYGIEPAELDPNASMREKGFDSLALVEFVFAIEDHFGISMPDDDPTIDTLAQLAALVDKVKASQSASA</sequence>
<dbReference type="PROSITE" id="PS50075">
    <property type="entry name" value="CARRIER"/>
    <property type="match status" value="1"/>
</dbReference>
<proteinExistence type="predicted"/>
<dbReference type="Pfam" id="PF00550">
    <property type="entry name" value="PP-binding"/>
    <property type="match status" value="1"/>
</dbReference>
<dbReference type="InterPro" id="IPR036736">
    <property type="entry name" value="ACP-like_sf"/>
</dbReference>
<dbReference type="SUPFAM" id="SSF47336">
    <property type="entry name" value="ACP-like"/>
    <property type="match status" value="1"/>
</dbReference>
<accession>A0ABU8VHA8</accession>
<evidence type="ECO:0000256" key="1">
    <source>
        <dbReference type="ARBA" id="ARBA00022450"/>
    </source>
</evidence>
<organism evidence="4 5">
    <name type="scientific">Variovorax ureilyticus</name>
    <dbReference type="NCBI Taxonomy" id="1836198"/>
    <lineage>
        <taxon>Bacteria</taxon>
        <taxon>Pseudomonadati</taxon>
        <taxon>Pseudomonadota</taxon>
        <taxon>Betaproteobacteria</taxon>
        <taxon>Burkholderiales</taxon>
        <taxon>Comamonadaceae</taxon>
        <taxon>Variovorax</taxon>
    </lineage>
</organism>
<comment type="caution">
    <text evidence="4">The sequence shown here is derived from an EMBL/GenBank/DDBJ whole genome shotgun (WGS) entry which is preliminary data.</text>
</comment>
<name>A0ABU8VHA8_9BURK</name>
<gene>
    <name evidence="4" type="ORF">WKW77_16490</name>
</gene>
<evidence type="ECO:0000313" key="5">
    <source>
        <dbReference type="Proteomes" id="UP001365846"/>
    </source>
</evidence>